<sequence>MEKERAQSSEGQCLDCVDLALGAHFFDPLAPEGKSPLLERLMEKNLPPWLTPTPYISIYSHYRLSLLT</sequence>
<evidence type="ECO:0000313" key="1">
    <source>
        <dbReference type="EMBL" id="KAL3316942.1"/>
    </source>
</evidence>
<proteinExistence type="predicted"/>
<gene>
    <name evidence="1" type="ORF">Ciccas_004406</name>
</gene>
<organism evidence="1 2">
    <name type="scientific">Cichlidogyrus casuarinus</name>
    <dbReference type="NCBI Taxonomy" id="1844966"/>
    <lineage>
        <taxon>Eukaryota</taxon>
        <taxon>Metazoa</taxon>
        <taxon>Spiralia</taxon>
        <taxon>Lophotrochozoa</taxon>
        <taxon>Platyhelminthes</taxon>
        <taxon>Monogenea</taxon>
        <taxon>Monopisthocotylea</taxon>
        <taxon>Dactylogyridea</taxon>
        <taxon>Ancyrocephalidae</taxon>
        <taxon>Cichlidogyrus</taxon>
    </lineage>
</organism>
<dbReference type="EMBL" id="JBJKFK010000459">
    <property type="protein sequence ID" value="KAL3316942.1"/>
    <property type="molecule type" value="Genomic_DNA"/>
</dbReference>
<dbReference type="Proteomes" id="UP001626550">
    <property type="component" value="Unassembled WGS sequence"/>
</dbReference>
<protein>
    <submittedName>
        <fullName evidence="1">Uncharacterized protein</fullName>
    </submittedName>
</protein>
<accession>A0ABD2QCJ5</accession>
<comment type="caution">
    <text evidence="1">The sequence shown here is derived from an EMBL/GenBank/DDBJ whole genome shotgun (WGS) entry which is preliminary data.</text>
</comment>
<evidence type="ECO:0000313" key="2">
    <source>
        <dbReference type="Proteomes" id="UP001626550"/>
    </source>
</evidence>
<reference evidence="1 2" key="1">
    <citation type="submission" date="2024-11" db="EMBL/GenBank/DDBJ databases">
        <title>Adaptive evolution of stress response genes in parasites aligns with host niche diversity.</title>
        <authorList>
            <person name="Hahn C."/>
            <person name="Resl P."/>
        </authorList>
    </citation>
    <scope>NUCLEOTIDE SEQUENCE [LARGE SCALE GENOMIC DNA]</scope>
    <source>
        <strain evidence="1">EGGRZ-B1_66</strain>
        <tissue evidence="1">Body</tissue>
    </source>
</reference>
<name>A0ABD2QCJ5_9PLAT</name>
<dbReference type="AlphaFoldDB" id="A0ABD2QCJ5"/>
<keyword evidence="2" id="KW-1185">Reference proteome</keyword>